<proteinExistence type="predicted"/>
<protein>
    <submittedName>
        <fullName evidence="2">Uncharacterized protein</fullName>
    </submittedName>
</protein>
<evidence type="ECO:0000256" key="1">
    <source>
        <dbReference type="SAM" id="MobiDB-lite"/>
    </source>
</evidence>
<evidence type="ECO:0000313" key="3">
    <source>
        <dbReference type="Proteomes" id="UP001295684"/>
    </source>
</evidence>
<dbReference type="Proteomes" id="UP001295684">
    <property type="component" value="Unassembled WGS sequence"/>
</dbReference>
<feature type="region of interest" description="Disordered" evidence="1">
    <location>
        <begin position="343"/>
        <end position="366"/>
    </location>
</feature>
<reference evidence="2" key="1">
    <citation type="submission" date="2023-07" db="EMBL/GenBank/DDBJ databases">
        <authorList>
            <consortium name="AG Swart"/>
            <person name="Singh M."/>
            <person name="Singh A."/>
            <person name="Seah K."/>
            <person name="Emmerich C."/>
        </authorList>
    </citation>
    <scope>NUCLEOTIDE SEQUENCE</scope>
    <source>
        <strain evidence="2">DP1</strain>
    </source>
</reference>
<name>A0AAD2DB03_EUPCR</name>
<feature type="compositionally biased region" description="Basic residues" evidence="1">
    <location>
        <begin position="349"/>
        <end position="364"/>
    </location>
</feature>
<comment type="caution">
    <text evidence="2">The sequence shown here is derived from an EMBL/GenBank/DDBJ whole genome shotgun (WGS) entry which is preliminary data.</text>
</comment>
<organism evidence="2 3">
    <name type="scientific">Euplotes crassus</name>
    <dbReference type="NCBI Taxonomy" id="5936"/>
    <lineage>
        <taxon>Eukaryota</taxon>
        <taxon>Sar</taxon>
        <taxon>Alveolata</taxon>
        <taxon>Ciliophora</taxon>
        <taxon>Intramacronucleata</taxon>
        <taxon>Spirotrichea</taxon>
        <taxon>Hypotrichia</taxon>
        <taxon>Euplotida</taxon>
        <taxon>Euplotidae</taxon>
        <taxon>Moneuplotes</taxon>
    </lineage>
</organism>
<sequence length="408" mass="46837">MKVQDFIKLSLKEDLFGILIKEAESDNQSDEGENKAKTKIGIMARGILKYLKKTIQPTTYYVKIIGESVNKLQYRKLLKFYGLNPKDFVKQNPDELYKESQSKGMLKAAQKVSKERLDKLKSEKLQRKNVLQERQQKMLEMQRKKDKEKENQIENTLHVIGEKVLSHDRSIKSEGLQDLIIIASKNSRHLINIHAFQILLDEVINDICKSEDRLSYNDTGKILAFLIDMIPSATFFFNSRAEKLLSAGTVNLMVTNSKLKTISQFFLSSLAKYGQINTFLPLFIKEFNKVTVSAVVEKGYILECTANLLKRLDKSQESIVDSDTIEEIFKLINKLLEDKSLKTSTTPSKKTKRGSSKSSRRSKGKGLIQTNPAEAFAKFMKASYPLTKEKLFEKTDPKHMKRIFKMIE</sequence>
<dbReference type="EMBL" id="CAMPGE010030132">
    <property type="protein sequence ID" value="CAI2387637.1"/>
    <property type="molecule type" value="Genomic_DNA"/>
</dbReference>
<keyword evidence="3" id="KW-1185">Reference proteome</keyword>
<evidence type="ECO:0000313" key="2">
    <source>
        <dbReference type="EMBL" id="CAI2387637.1"/>
    </source>
</evidence>
<accession>A0AAD2DB03</accession>
<gene>
    <name evidence="2" type="ORF">ECRASSUSDP1_LOCUS29271</name>
</gene>
<dbReference type="AlphaFoldDB" id="A0AAD2DB03"/>